<dbReference type="EMBL" id="SDKK01000006">
    <property type="protein sequence ID" value="TYC59959.1"/>
    <property type="molecule type" value="Genomic_DNA"/>
</dbReference>
<dbReference type="Pfam" id="PF00892">
    <property type="entry name" value="EamA"/>
    <property type="match status" value="2"/>
</dbReference>
<feature type="transmembrane region" description="Helical" evidence="1">
    <location>
        <begin position="151"/>
        <end position="169"/>
    </location>
</feature>
<feature type="transmembrane region" description="Helical" evidence="1">
    <location>
        <begin position="211"/>
        <end position="228"/>
    </location>
</feature>
<feature type="domain" description="EamA" evidence="2">
    <location>
        <begin position="151"/>
        <end position="281"/>
    </location>
</feature>
<dbReference type="RefSeq" id="WP_148578517.1">
    <property type="nucleotide sequence ID" value="NZ_SDKK01000006.1"/>
</dbReference>
<reference evidence="3 4" key="1">
    <citation type="submission" date="2019-01" db="EMBL/GenBank/DDBJ databases">
        <title>Zoogloea oleivorans genome sequencing and assembly.</title>
        <authorList>
            <person name="Tancsics A."/>
            <person name="Farkas M."/>
            <person name="Kriszt B."/>
            <person name="Maroti G."/>
            <person name="Horvath B."/>
        </authorList>
    </citation>
    <scope>NUCLEOTIDE SEQUENCE [LARGE SCALE GENOMIC DNA]</scope>
    <source>
        <strain evidence="3 4">Buc</strain>
    </source>
</reference>
<feature type="transmembrane region" description="Helical" evidence="1">
    <location>
        <begin position="240"/>
        <end position="259"/>
    </location>
</feature>
<keyword evidence="1" id="KW-0812">Transmembrane</keyword>
<dbReference type="InterPro" id="IPR000620">
    <property type="entry name" value="EamA_dom"/>
</dbReference>
<feature type="transmembrane region" description="Helical" evidence="1">
    <location>
        <begin position="265"/>
        <end position="283"/>
    </location>
</feature>
<dbReference type="InterPro" id="IPR037185">
    <property type="entry name" value="EmrE-like"/>
</dbReference>
<accession>A0A6C2D2L6</accession>
<dbReference type="GO" id="GO:0016020">
    <property type="term" value="C:membrane"/>
    <property type="evidence" value="ECO:0007669"/>
    <property type="project" value="InterPro"/>
</dbReference>
<feature type="transmembrane region" description="Helical" evidence="1">
    <location>
        <begin position="181"/>
        <end position="199"/>
    </location>
</feature>
<evidence type="ECO:0000259" key="2">
    <source>
        <dbReference type="Pfam" id="PF00892"/>
    </source>
</evidence>
<dbReference type="SUPFAM" id="SSF103481">
    <property type="entry name" value="Multidrug resistance efflux transporter EmrE"/>
    <property type="match status" value="2"/>
</dbReference>
<feature type="domain" description="EamA" evidence="2">
    <location>
        <begin position="9"/>
        <end position="141"/>
    </location>
</feature>
<organism evidence="3 4">
    <name type="scientific">Zoogloea oleivorans</name>
    <dbReference type="NCBI Taxonomy" id="1552750"/>
    <lineage>
        <taxon>Bacteria</taxon>
        <taxon>Pseudomonadati</taxon>
        <taxon>Pseudomonadota</taxon>
        <taxon>Betaproteobacteria</taxon>
        <taxon>Rhodocyclales</taxon>
        <taxon>Zoogloeaceae</taxon>
        <taxon>Zoogloea</taxon>
    </lineage>
</organism>
<protein>
    <submittedName>
        <fullName evidence="3">DMT family transporter</fullName>
    </submittedName>
</protein>
<feature type="transmembrane region" description="Helical" evidence="1">
    <location>
        <begin position="125"/>
        <end position="145"/>
    </location>
</feature>
<sequence>MNAPQRPLLGIGLAMIALVLFVTLDVINKHLSARFPVPLLVWARYTVHLLLMLVFLGPSLRGRLFVTRRHGLHVARAVLLLATSLGGVAAFKLMPLAEATAIIFASPLIVVLLARPLLGESIGRLRQVAVVLGFGGVLLVARPGSGLVPEGVVFALGAAVAYALYQILTRKLSPTETPVTLLFYSALIGCAGMTAAMPWIDHGPTPTGLEYALMGAMGLLAGGAHFLLNRAFREAPASLLSPMLYVQLVWATLFGWLAFGQLPDGVALGGMLVIGVAGALIAIDSRRLALQQAASKP</sequence>
<dbReference type="PANTHER" id="PTHR22911">
    <property type="entry name" value="ACYL-MALONYL CONDENSING ENZYME-RELATED"/>
    <property type="match status" value="1"/>
</dbReference>
<feature type="transmembrane region" description="Helical" evidence="1">
    <location>
        <begin position="7"/>
        <end position="27"/>
    </location>
</feature>
<keyword evidence="1" id="KW-1133">Transmembrane helix</keyword>
<keyword evidence="4" id="KW-1185">Reference proteome</keyword>
<evidence type="ECO:0000256" key="1">
    <source>
        <dbReference type="SAM" id="Phobius"/>
    </source>
</evidence>
<comment type="caution">
    <text evidence="3">The sequence shown here is derived from an EMBL/GenBank/DDBJ whole genome shotgun (WGS) entry which is preliminary data.</text>
</comment>
<evidence type="ECO:0000313" key="4">
    <source>
        <dbReference type="Proteomes" id="UP000389128"/>
    </source>
</evidence>
<keyword evidence="1" id="KW-0472">Membrane</keyword>
<feature type="transmembrane region" description="Helical" evidence="1">
    <location>
        <begin position="72"/>
        <end position="93"/>
    </location>
</feature>
<dbReference type="OrthoDB" id="8584557at2"/>
<dbReference type="Proteomes" id="UP000389128">
    <property type="component" value="Unassembled WGS sequence"/>
</dbReference>
<gene>
    <name evidence="3" type="ORF">ETQ85_08000</name>
</gene>
<evidence type="ECO:0000313" key="3">
    <source>
        <dbReference type="EMBL" id="TYC59959.1"/>
    </source>
</evidence>
<proteinExistence type="predicted"/>
<name>A0A6C2D2L6_9RHOO</name>
<dbReference type="PANTHER" id="PTHR22911:SF103">
    <property type="entry name" value="BLR2811 PROTEIN"/>
    <property type="match status" value="1"/>
</dbReference>
<dbReference type="AlphaFoldDB" id="A0A6C2D2L6"/>
<feature type="transmembrane region" description="Helical" evidence="1">
    <location>
        <begin position="39"/>
        <end position="60"/>
    </location>
</feature>
<feature type="transmembrane region" description="Helical" evidence="1">
    <location>
        <begin position="99"/>
        <end position="118"/>
    </location>
</feature>